<name>A0A4V2UQT8_9PROT</name>
<protein>
    <recommendedName>
        <fullName evidence="3">Glycosyltransferase involved in cell wall biosynthesis</fullName>
    </recommendedName>
</protein>
<dbReference type="OrthoDB" id="8478942at2"/>
<organism evidence="1 2">
    <name type="scientific">Sulfuritortus calidifontis</name>
    <dbReference type="NCBI Taxonomy" id="1914471"/>
    <lineage>
        <taxon>Bacteria</taxon>
        <taxon>Pseudomonadati</taxon>
        <taxon>Pseudomonadota</taxon>
        <taxon>Betaproteobacteria</taxon>
        <taxon>Nitrosomonadales</taxon>
        <taxon>Thiobacillaceae</taxon>
        <taxon>Sulfuritortus</taxon>
    </lineage>
</organism>
<dbReference type="Proteomes" id="UP000295135">
    <property type="component" value="Unassembled WGS sequence"/>
</dbReference>
<evidence type="ECO:0008006" key="3">
    <source>
        <dbReference type="Google" id="ProtNLM"/>
    </source>
</evidence>
<evidence type="ECO:0000313" key="1">
    <source>
        <dbReference type="EMBL" id="TCS72488.1"/>
    </source>
</evidence>
<dbReference type="RefSeq" id="WP_126463546.1">
    <property type="nucleotide sequence ID" value="NZ_AP018721.1"/>
</dbReference>
<reference evidence="1 2" key="1">
    <citation type="submission" date="2019-03" db="EMBL/GenBank/DDBJ databases">
        <title>Genomic Encyclopedia of Type Strains, Phase IV (KMG-IV): sequencing the most valuable type-strain genomes for metagenomic binning, comparative biology and taxonomic classification.</title>
        <authorList>
            <person name="Goeker M."/>
        </authorList>
    </citation>
    <scope>NUCLEOTIDE SEQUENCE [LARGE SCALE GENOMIC DNA]</scope>
    <source>
        <strain evidence="1 2">DSM 103923</strain>
    </source>
</reference>
<accession>A0A4V2UQT8</accession>
<dbReference type="AlphaFoldDB" id="A0A4V2UQT8"/>
<proteinExistence type="predicted"/>
<keyword evidence="2" id="KW-1185">Reference proteome</keyword>
<comment type="caution">
    <text evidence="1">The sequence shown here is derived from an EMBL/GenBank/DDBJ whole genome shotgun (WGS) entry which is preliminary data.</text>
</comment>
<dbReference type="EMBL" id="SLZY01000005">
    <property type="protein sequence ID" value="TCS72488.1"/>
    <property type="molecule type" value="Genomic_DNA"/>
</dbReference>
<sequence>MSGLPLSARLRRAKTNFKIMALRGACWLGGPRFASWFIVMTSDWRGYKPGRPTVIALYRPLFSKDLAELRKRTDLNWVYINNEYLAHVQSAWAPREVREQTFYQRYRTGYYEKTWKKLEEFGVELIKRLQTRTDIGAFMTSHIDYWHAEGIRLGAKKVGIPFVGLCREHMCLPIEQRTVTEYYKDFIYEGDAIAVFGDATRNIFINSGACRPDQVVVTGAPRLDIWRDIVWQQGQTNFVVLLSYRDPDYRAPQSFAEVLDIFLQCAEKHKDETTLSFLVKAKNLQDAEEIRGMAGKHSANVTIDHEIQLPDLLPRSRLVIGFNSLSLLEARFTAAQVVVPFWGDARRHPDELIFNPADPVTRKVVDFPESPVELETLLNEAIVCQNYMRPNVEDRLAVIQKVFYFPADCTCSENVEAFVRSRMKKPT</sequence>
<dbReference type="SUPFAM" id="SSF53756">
    <property type="entry name" value="UDP-Glycosyltransferase/glycogen phosphorylase"/>
    <property type="match status" value="1"/>
</dbReference>
<gene>
    <name evidence="1" type="ORF">EDC61_105143</name>
</gene>
<evidence type="ECO:0000313" key="2">
    <source>
        <dbReference type="Proteomes" id="UP000295135"/>
    </source>
</evidence>